<name>A0A6A6IJ94_9PLEO</name>
<feature type="compositionally biased region" description="Low complexity" evidence="1">
    <location>
        <begin position="19"/>
        <end position="36"/>
    </location>
</feature>
<feature type="compositionally biased region" description="Polar residues" evidence="1">
    <location>
        <begin position="471"/>
        <end position="480"/>
    </location>
</feature>
<feature type="compositionally biased region" description="Polar residues" evidence="1">
    <location>
        <begin position="57"/>
        <end position="94"/>
    </location>
</feature>
<organism evidence="2 3">
    <name type="scientific">Trematosphaeria pertusa</name>
    <dbReference type="NCBI Taxonomy" id="390896"/>
    <lineage>
        <taxon>Eukaryota</taxon>
        <taxon>Fungi</taxon>
        <taxon>Dikarya</taxon>
        <taxon>Ascomycota</taxon>
        <taxon>Pezizomycotina</taxon>
        <taxon>Dothideomycetes</taxon>
        <taxon>Pleosporomycetidae</taxon>
        <taxon>Pleosporales</taxon>
        <taxon>Massarineae</taxon>
        <taxon>Trematosphaeriaceae</taxon>
        <taxon>Trematosphaeria</taxon>
    </lineage>
</organism>
<feature type="region of interest" description="Disordered" evidence="1">
    <location>
        <begin position="170"/>
        <end position="192"/>
    </location>
</feature>
<keyword evidence="3" id="KW-1185">Reference proteome</keyword>
<feature type="compositionally biased region" description="Polar residues" evidence="1">
    <location>
        <begin position="534"/>
        <end position="558"/>
    </location>
</feature>
<protein>
    <submittedName>
        <fullName evidence="2">Uncharacterized protein</fullName>
    </submittedName>
</protein>
<dbReference type="AlphaFoldDB" id="A0A6A6IJ94"/>
<gene>
    <name evidence="2" type="ORF">BU26DRAFT_504770</name>
</gene>
<proteinExistence type="predicted"/>
<feature type="region of interest" description="Disordered" evidence="1">
    <location>
        <begin position="442"/>
        <end position="644"/>
    </location>
</feature>
<reference evidence="2" key="1">
    <citation type="journal article" date="2020" name="Stud. Mycol.">
        <title>101 Dothideomycetes genomes: a test case for predicting lifestyles and emergence of pathogens.</title>
        <authorList>
            <person name="Haridas S."/>
            <person name="Albert R."/>
            <person name="Binder M."/>
            <person name="Bloem J."/>
            <person name="Labutti K."/>
            <person name="Salamov A."/>
            <person name="Andreopoulos B."/>
            <person name="Baker S."/>
            <person name="Barry K."/>
            <person name="Bills G."/>
            <person name="Bluhm B."/>
            <person name="Cannon C."/>
            <person name="Castanera R."/>
            <person name="Culley D."/>
            <person name="Daum C."/>
            <person name="Ezra D."/>
            <person name="Gonzalez J."/>
            <person name="Henrissat B."/>
            <person name="Kuo A."/>
            <person name="Liang C."/>
            <person name="Lipzen A."/>
            <person name="Lutzoni F."/>
            <person name="Magnuson J."/>
            <person name="Mondo S."/>
            <person name="Nolan M."/>
            <person name="Ohm R."/>
            <person name="Pangilinan J."/>
            <person name="Park H.-J."/>
            <person name="Ramirez L."/>
            <person name="Alfaro M."/>
            <person name="Sun H."/>
            <person name="Tritt A."/>
            <person name="Yoshinaga Y."/>
            <person name="Zwiers L.-H."/>
            <person name="Turgeon B."/>
            <person name="Goodwin S."/>
            <person name="Spatafora J."/>
            <person name="Crous P."/>
            <person name="Grigoriev I."/>
        </authorList>
    </citation>
    <scope>NUCLEOTIDE SEQUENCE</scope>
    <source>
        <strain evidence="2">CBS 122368</strain>
    </source>
</reference>
<feature type="compositionally biased region" description="Polar residues" evidence="1">
    <location>
        <begin position="1"/>
        <end position="12"/>
    </location>
</feature>
<evidence type="ECO:0000256" key="1">
    <source>
        <dbReference type="SAM" id="MobiDB-lite"/>
    </source>
</evidence>
<feature type="compositionally biased region" description="Polar residues" evidence="1">
    <location>
        <begin position="588"/>
        <end position="602"/>
    </location>
</feature>
<accession>A0A6A6IJ94</accession>
<feature type="compositionally biased region" description="Polar residues" evidence="1">
    <location>
        <begin position="626"/>
        <end position="638"/>
    </location>
</feature>
<feature type="compositionally biased region" description="Basic and acidic residues" evidence="1">
    <location>
        <begin position="711"/>
        <end position="724"/>
    </location>
</feature>
<dbReference type="EMBL" id="ML987194">
    <property type="protein sequence ID" value="KAF2250446.1"/>
    <property type="molecule type" value="Genomic_DNA"/>
</dbReference>
<feature type="compositionally biased region" description="Basic and acidic residues" evidence="1">
    <location>
        <begin position="109"/>
        <end position="118"/>
    </location>
</feature>
<feature type="compositionally biased region" description="Basic and acidic residues" evidence="1">
    <location>
        <begin position="689"/>
        <end position="702"/>
    </location>
</feature>
<sequence>MSTTENTWTSSPAEVADSAMAATPRPTTRAQPFQTPVSAGAITTSSSSPESLSSSTPQAATATNTPETDLSFSPNEHSSTPDAAESNNTGGSQETPERTLEVSNTKKRKLEDLEEQYRDVSAQRAKMEEELHKMREKLHAAAKAKGEWVPDPNFVRPLVKVVRGVNATDPDVCAATSPAPAKDDEPPPSRTVVYQSTGVQTLPPGDEDAFEKCYGRLPDDGEAGLGAKGRYLPGKVDPHELCYGEAFIVPQYEASEEKASKDEASKSYTSSLFQTMEFKDRTGPIRKAKAKATLIAKKYQSVAKEEGYRIFAETDNRMVVHSEQFPIKVKLDKNGMAKGYVGDVPRLPNVVGEKLGVKRALPAGQPGASKVVAASTVDPPFPIGHRKPIPVIDLSPEENRIVNSAEYGIPTARCNTEKGTYVNSKGYEVKYTFNEYRSSAQADASAGRPAGQNVQPASKDAVDAGPDTDGKTSTALPSNTLKRKATDQETEEDAETQRDVKRARFEHGETCSSKKLETPAVTAAATATPSKTTEVSTKPVSMNNQASTPALTEPTLSVKQPVGGGFTRDKPRFPKKPAPKQVKADSPPVQNVMQYSTPTAAQTKPVLDKTPPRSNPLAGPEIRPNPHSNASAMTTGPRNTCKRTRADVEEERNNMNDHEQQYPQADDFAIRGAATANADRKILKPRGQRRAESHETAKEWVNDKPMFTWNRSEDRKTEREENFRKKQRMK</sequence>
<evidence type="ECO:0000313" key="3">
    <source>
        <dbReference type="Proteomes" id="UP000800094"/>
    </source>
</evidence>
<feature type="region of interest" description="Disordered" evidence="1">
    <location>
        <begin position="1"/>
        <end position="121"/>
    </location>
</feature>
<feature type="compositionally biased region" description="Low complexity" evidence="1">
    <location>
        <begin position="43"/>
        <end position="56"/>
    </location>
</feature>
<evidence type="ECO:0000313" key="2">
    <source>
        <dbReference type="EMBL" id="KAF2250446.1"/>
    </source>
</evidence>
<dbReference type="OrthoDB" id="3693838at2759"/>
<feature type="compositionally biased region" description="Low complexity" evidence="1">
    <location>
        <begin position="518"/>
        <end position="533"/>
    </location>
</feature>
<dbReference type="GeneID" id="54580127"/>
<dbReference type="RefSeq" id="XP_033685450.1">
    <property type="nucleotide sequence ID" value="XM_033826797.1"/>
</dbReference>
<dbReference type="Proteomes" id="UP000800094">
    <property type="component" value="Unassembled WGS sequence"/>
</dbReference>
<feature type="compositionally biased region" description="Basic and acidic residues" evidence="1">
    <location>
        <begin position="495"/>
        <end position="517"/>
    </location>
</feature>
<feature type="region of interest" description="Disordered" evidence="1">
    <location>
        <begin position="676"/>
        <end position="730"/>
    </location>
</feature>